<keyword evidence="1" id="KW-0812">Transmembrane</keyword>
<name>A0A1Y5F252_9BACT</name>
<reference evidence="3" key="1">
    <citation type="journal article" date="2017" name="Proc. Natl. Acad. Sci. U.S.A.">
        <title>Simulation of Deepwater Horizon oil plume reveals substrate specialization within a complex community of hydrocarbon-degraders.</title>
        <authorList>
            <person name="Hu P."/>
            <person name="Dubinsky E.A."/>
            <person name="Probst A.J."/>
            <person name="Wang J."/>
            <person name="Sieber C.M.K."/>
            <person name="Tom L.M."/>
            <person name="Gardinali P."/>
            <person name="Banfield J.F."/>
            <person name="Atlas R.M."/>
            <person name="Andersen G.L."/>
        </authorList>
    </citation>
    <scope>NUCLEOTIDE SEQUENCE [LARGE SCALE GENOMIC DNA]</scope>
</reference>
<dbReference type="EMBL" id="MAAO01000016">
    <property type="protein sequence ID" value="OUR93105.1"/>
    <property type="molecule type" value="Genomic_DNA"/>
</dbReference>
<evidence type="ECO:0000256" key="1">
    <source>
        <dbReference type="SAM" id="Phobius"/>
    </source>
</evidence>
<comment type="caution">
    <text evidence="2">The sequence shown here is derived from an EMBL/GenBank/DDBJ whole genome shotgun (WGS) entry which is preliminary data.</text>
</comment>
<feature type="transmembrane region" description="Helical" evidence="1">
    <location>
        <begin position="20"/>
        <end position="37"/>
    </location>
</feature>
<keyword evidence="1" id="KW-0472">Membrane</keyword>
<proteinExistence type="predicted"/>
<sequence length="104" mass="11910">MGNKNKNTILNNYGQSAVEYILLLSVISVITFSVINSKKFKDFIGKDSGFFAAIRSQIEFSYRHGFAGKSENDQSDNNYSSFHETYYNYEENQSRFFSGADPYP</sequence>
<dbReference type="Proteomes" id="UP000196531">
    <property type="component" value="Unassembled WGS sequence"/>
</dbReference>
<keyword evidence="1" id="KW-1133">Transmembrane helix</keyword>
<gene>
    <name evidence="2" type="ORF">A9Q84_21625</name>
</gene>
<dbReference type="AlphaFoldDB" id="A0A1Y5F252"/>
<accession>A0A1Y5F252</accession>
<organism evidence="2 3">
    <name type="scientific">Halobacteriovorax marinus</name>
    <dbReference type="NCBI Taxonomy" id="97084"/>
    <lineage>
        <taxon>Bacteria</taxon>
        <taxon>Pseudomonadati</taxon>
        <taxon>Bdellovibrionota</taxon>
        <taxon>Bacteriovoracia</taxon>
        <taxon>Bacteriovoracales</taxon>
        <taxon>Halobacteriovoraceae</taxon>
        <taxon>Halobacteriovorax</taxon>
    </lineage>
</organism>
<protein>
    <submittedName>
        <fullName evidence="2">Uncharacterized protein</fullName>
    </submittedName>
</protein>
<evidence type="ECO:0000313" key="3">
    <source>
        <dbReference type="Proteomes" id="UP000196531"/>
    </source>
</evidence>
<evidence type="ECO:0000313" key="2">
    <source>
        <dbReference type="EMBL" id="OUR93105.1"/>
    </source>
</evidence>